<reference evidence="1" key="1">
    <citation type="submission" date="2018-05" db="EMBL/GenBank/DDBJ databases">
        <authorList>
            <person name="Lanie J.A."/>
            <person name="Ng W.-L."/>
            <person name="Kazmierczak K.M."/>
            <person name="Andrzejewski T.M."/>
            <person name="Davidsen T.M."/>
            <person name="Wayne K.J."/>
            <person name="Tettelin H."/>
            <person name="Glass J.I."/>
            <person name="Rusch D."/>
            <person name="Podicherti R."/>
            <person name="Tsui H.-C.T."/>
            <person name="Winkler M.E."/>
        </authorList>
    </citation>
    <scope>NUCLEOTIDE SEQUENCE</scope>
</reference>
<accession>A0A382WUN9</accession>
<name>A0A382WUN9_9ZZZZ</name>
<sequence length="71" mass="8521">MEAIENGMWQDYCGVGFFWNHQYRWPCRELSPSKRKQLLRELVAAELDPSGVSIEHNEIMNKYNRWMSKSQ</sequence>
<organism evidence="1">
    <name type="scientific">marine metagenome</name>
    <dbReference type="NCBI Taxonomy" id="408172"/>
    <lineage>
        <taxon>unclassified sequences</taxon>
        <taxon>metagenomes</taxon>
        <taxon>ecological metagenomes</taxon>
    </lineage>
</organism>
<proteinExistence type="predicted"/>
<evidence type="ECO:0000313" key="1">
    <source>
        <dbReference type="EMBL" id="SVD62403.1"/>
    </source>
</evidence>
<protein>
    <submittedName>
        <fullName evidence="1">Uncharacterized protein</fullName>
    </submittedName>
</protein>
<dbReference type="EMBL" id="UINC01162579">
    <property type="protein sequence ID" value="SVD62403.1"/>
    <property type="molecule type" value="Genomic_DNA"/>
</dbReference>
<gene>
    <name evidence="1" type="ORF">METZ01_LOCUS415257</name>
</gene>
<dbReference type="AlphaFoldDB" id="A0A382WUN9"/>